<dbReference type="GO" id="GO:0005737">
    <property type="term" value="C:cytoplasm"/>
    <property type="evidence" value="ECO:0007669"/>
    <property type="project" value="UniProtKB-SubCell"/>
</dbReference>
<evidence type="ECO:0000256" key="7">
    <source>
        <dbReference type="ARBA" id="ARBA00022694"/>
    </source>
</evidence>
<dbReference type="GO" id="GO:0003725">
    <property type="term" value="F:double-stranded RNA binding"/>
    <property type="evidence" value="ECO:0007669"/>
    <property type="project" value="UniProtKB-UniRule"/>
</dbReference>
<dbReference type="HOGENOM" id="CLU_031397_0_0_7"/>
<dbReference type="KEGG" id="bex:A11Q_2177"/>
<feature type="binding site" evidence="14">
    <location>
        <position position="60"/>
    </location>
    <ligand>
        <name>L-threonine</name>
        <dbReference type="ChEBI" id="CHEBI:57926"/>
    </ligand>
</feature>
<feature type="binding site" evidence="14">
    <location>
        <position position="136"/>
    </location>
    <ligand>
        <name>ATP</name>
        <dbReference type="ChEBI" id="CHEBI:30616"/>
    </ligand>
</feature>
<dbReference type="InterPro" id="IPR038385">
    <property type="entry name" value="Sua5/YwlC_C"/>
</dbReference>
<dbReference type="STRING" id="1184267.A11Q_2177"/>
<comment type="function">
    <text evidence="13">Required for the formation of a threonylcarbamoyl group on adenosine at position 37 (t(6)A37) in tRNAs that read codons beginning with adenine.</text>
</comment>
<evidence type="ECO:0000256" key="9">
    <source>
        <dbReference type="ARBA" id="ARBA00022741"/>
    </source>
</evidence>
<keyword evidence="17" id="KW-1185">Reference proteome</keyword>
<comment type="catalytic activity">
    <reaction evidence="12 13">
        <text>L-threonine + hydrogencarbonate + ATP = L-threonylcarbamoyladenylate + diphosphate + H2O</text>
        <dbReference type="Rhea" id="RHEA:36407"/>
        <dbReference type="ChEBI" id="CHEBI:15377"/>
        <dbReference type="ChEBI" id="CHEBI:17544"/>
        <dbReference type="ChEBI" id="CHEBI:30616"/>
        <dbReference type="ChEBI" id="CHEBI:33019"/>
        <dbReference type="ChEBI" id="CHEBI:57926"/>
        <dbReference type="ChEBI" id="CHEBI:73682"/>
        <dbReference type="EC" id="2.7.7.87"/>
    </reaction>
</comment>
<feature type="binding site" evidence="14">
    <location>
        <position position="144"/>
    </location>
    <ligand>
        <name>ATP</name>
        <dbReference type="ChEBI" id="CHEBI:30616"/>
    </ligand>
</feature>
<dbReference type="NCBIfam" id="TIGR00057">
    <property type="entry name" value="L-threonylcarbamoyladenylate synthase"/>
    <property type="match status" value="1"/>
</dbReference>
<name>M4VAZ8_9BACT</name>
<dbReference type="Gene3D" id="3.40.50.11030">
    <property type="entry name" value="Threonylcarbamoyl-AMP synthase, C-terminal domain"/>
    <property type="match status" value="1"/>
</dbReference>
<dbReference type="eggNOG" id="COG0009">
    <property type="taxonomic scope" value="Bacteria"/>
</dbReference>
<feature type="binding site" evidence="14">
    <location>
        <position position="28"/>
    </location>
    <ligand>
        <name>L-threonine</name>
        <dbReference type="ChEBI" id="CHEBI:57926"/>
    </ligand>
</feature>
<feature type="domain" description="YrdC-like" evidence="15">
    <location>
        <begin position="6"/>
        <end position="195"/>
    </location>
</feature>
<organism evidence="16 17">
    <name type="scientific">Pseudobdellovibrio exovorus JSS</name>
    <dbReference type="NCBI Taxonomy" id="1184267"/>
    <lineage>
        <taxon>Bacteria</taxon>
        <taxon>Pseudomonadati</taxon>
        <taxon>Bdellovibrionota</taxon>
        <taxon>Bdellovibrionia</taxon>
        <taxon>Bdellovibrionales</taxon>
        <taxon>Pseudobdellovibrionaceae</taxon>
        <taxon>Pseudobdellovibrio</taxon>
    </lineage>
</organism>
<dbReference type="Proteomes" id="UP000012040">
    <property type="component" value="Chromosome"/>
</dbReference>
<proteinExistence type="inferred from homology"/>
<dbReference type="AlphaFoldDB" id="M4VAZ8"/>
<evidence type="ECO:0000256" key="13">
    <source>
        <dbReference type="PIRNR" id="PIRNR004930"/>
    </source>
</evidence>
<dbReference type="GO" id="GO:0006450">
    <property type="term" value="P:regulation of translational fidelity"/>
    <property type="evidence" value="ECO:0007669"/>
    <property type="project" value="TreeGrafter"/>
</dbReference>
<dbReference type="SUPFAM" id="SSF55821">
    <property type="entry name" value="YrdC/RibB"/>
    <property type="match status" value="1"/>
</dbReference>
<dbReference type="GO" id="GO:0005524">
    <property type="term" value="F:ATP binding"/>
    <property type="evidence" value="ECO:0007669"/>
    <property type="project" value="UniProtKB-UniRule"/>
</dbReference>
<comment type="subcellular location">
    <subcellularLocation>
        <location evidence="1 13">Cytoplasm</location>
    </subcellularLocation>
</comment>
<evidence type="ECO:0000256" key="10">
    <source>
        <dbReference type="ARBA" id="ARBA00022840"/>
    </source>
</evidence>
<dbReference type="GO" id="GO:0000049">
    <property type="term" value="F:tRNA binding"/>
    <property type="evidence" value="ECO:0007669"/>
    <property type="project" value="TreeGrafter"/>
</dbReference>
<keyword evidence="9 13" id="KW-0547">Nucleotide-binding</keyword>
<evidence type="ECO:0000259" key="15">
    <source>
        <dbReference type="PROSITE" id="PS51163"/>
    </source>
</evidence>
<evidence type="ECO:0000256" key="8">
    <source>
        <dbReference type="ARBA" id="ARBA00022695"/>
    </source>
</evidence>
<dbReference type="PATRIC" id="fig|1184267.3.peg.2204"/>
<evidence type="ECO:0000256" key="2">
    <source>
        <dbReference type="ARBA" id="ARBA00007663"/>
    </source>
</evidence>
<dbReference type="InterPro" id="IPR017945">
    <property type="entry name" value="DHBP_synth_RibB-like_a/b_dom"/>
</dbReference>
<keyword evidence="6 13" id="KW-0808">Transferase</keyword>
<dbReference type="PANTHER" id="PTHR17490">
    <property type="entry name" value="SUA5"/>
    <property type="match status" value="1"/>
</dbReference>
<evidence type="ECO:0000256" key="12">
    <source>
        <dbReference type="ARBA" id="ARBA00048366"/>
    </source>
</evidence>
<evidence type="ECO:0000256" key="4">
    <source>
        <dbReference type="ARBA" id="ARBA00015492"/>
    </source>
</evidence>
<feature type="binding site" evidence="14">
    <location>
        <position position="191"/>
    </location>
    <ligand>
        <name>ATP</name>
        <dbReference type="ChEBI" id="CHEBI:30616"/>
    </ligand>
</feature>
<feature type="binding site" evidence="14">
    <location>
        <position position="173"/>
    </location>
    <ligand>
        <name>L-threonine</name>
        <dbReference type="ChEBI" id="CHEBI:57926"/>
    </ligand>
</feature>
<feature type="binding site" evidence="14">
    <location>
        <position position="134"/>
    </location>
    <ligand>
        <name>L-threonine</name>
        <dbReference type="ChEBI" id="CHEBI:57926"/>
    </ligand>
</feature>
<reference evidence="16 17" key="1">
    <citation type="journal article" date="2013" name="ISME J.">
        <title>By their genes ye shall know them: genomic signatures of predatory bacteria.</title>
        <authorList>
            <person name="Pasternak Z."/>
            <person name="Pietrokovski S."/>
            <person name="Rotem O."/>
            <person name="Gophna U."/>
            <person name="Lurie-Weinberger M.N."/>
            <person name="Jurkevitch E."/>
        </authorList>
    </citation>
    <scope>NUCLEOTIDE SEQUENCE [LARGE SCALE GENOMIC DNA]</scope>
    <source>
        <strain evidence="16 17">JSS</strain>
    </source>
</reference>
<evidence type="ECO:0000313" key="16">
    <source>
        <dbReference type="EMBL" id="AGH96393.1"/>
    </source>
</evidence>
<dbReference type="EC" id="2.7.7.87" evidence="3 13"/>
<evidence type="ECO:0000256" key="6">
    <source>
        <dbReference type="ARBA" id="ARBA00022679"/>
    </source>
</evidence>
<dbReference type="InterPro" id="IPR050156">
    <property type="entry name" value="TC-AMP_synthase_SUA5"/>
</dbReference>
<keyword evidence="10 13" id="KW-0067">ATP-binding</keyword>
<sequence length="339" mass="38004">MKKEMSEQLDQAVNLILKNEVVAMPTETVYGLAARIDSEVAIKKIFSVKKRPFFDPLIVHVSSVQQAQSCVQQWHAMCDLLVKKFWPGPLTLVMPKSPLISDLITSGLPNVGLRWPAHPVAQSLISRVGVPLAAPSANLFGRTSPTAAQHVRDEFQNKVFVLDGDSSQIGIESTVLLVKNIDARYELSILRKGAILQSQIEQALADSDLTYQWVESVDKKESPGHMKHHYMPQVPLVVCRNSRMKLSDLTSHLNQKLKELPDEVEGVKIVKPKQPISKIEFLKLSDDPAQAARELYSQLRAASQRMPDALCFIQMPHHQGEMWESVFDRLYKAASLILD</sequence>
<dbReference type="Gene3D" id="3.90.870.10">
    <property type="entry name" value="DHBP synthase"/>
    <property type="match status" value="1"/>
</dbReference>
<dbReference type="RefSeq" id="WP_015470883.1">
    <property type="nucleotide sequence ID" value="NC_020813.1"/>
</dbReference>
<keyword evidence="5 13" id="KW-0963">Cytoplasm</keyword>
<evidence type="ECO:0000256" key="3">
    <source>
        <dbReference type="ARBA" id="ARBA00012584"/>
    </source>
</evidence>
<dbReference type="GO" id="GO:0008033">
    <property type="term" value="P:tRNA processing"/>
    <property type="evidence" value="ECO:0007669"/>
    <property type="project" value="UniProtKB-KW"/>
</dbReference>
<evidence type="ECO:0000256" key="1">
    <source>
        <dbReference type="ARBA" id="ARBA00004496"/>
    </source>
</evidence>
<evidence type="ECO:0000313" key="17">
    <source>
        <dbReference type="Proteomes" id="UP000012040"/>
    </source>
</evidence>
<dbReference type="PROSITE" id="PS51163">
    <property type="entry name" value="YRDC"/>
    <property type="match status" value="1"/>
</dbReference>
<dbReference type="InterPro" id="IPR005145">
    <property type="entry name" value="Sua5_C"/>
</dbReference>
<dbReference type="PIRSF" id="PIRSF004930">
    <property type="entry name" value="Tln_factor_SUA5"/>
    <property type="match status" value="1"/>
</dbReference>
<protein>
    <recommendedName>
        <fullName evidence="4 13">Threonylcarbamoyl-AMP synthase</fullName>
        <shortName evidence="13">TC-AMP synthase</shortName>
        <ecNumber evidence="3 13">2.7.7.87</ecNumber>
    </recommendedName>
    <alternativeName>
        <fullName evidence="11 13">L-threonylcarbamoyladenylate synthase</fullName>
    </alternativeName>
</protein>
<evidence type="ECO:0000256" key="11">
    <source>
        <dbReference type="ARBA" id="ARBA00029774"/>
    </source>
</evidence>
<keyword evidence="7 13" id="KW-0819">tRNA processing</keyword>
<dbReference type="GO" id="GO:0061710">
    <property type="term" value="F:L-threonylcarbamoyladenylate synthase"/>
    <property type="evidence" value="ECO:0007669"/>
    <property type="project" value="UniProtKB-EC"/>
</dbReference>
<accession>M4VAZ8</accession>
<evidence type="ECO:0000256" key="14">
    <source>
        <dbReference type="PIRSR" id="PIRSR004930-1"/>
    </source>
</evidence>
<feature type="binding site" evidence="14">
    <location>
        <position position="51"/>
    </location>
    <ligand>
        <name>ATP</name>
        <dbReference type="ChEBI" id="CHEBI:30616"/>
    </ligand>
</feature>
<dbReference type="InterPro" id="IPR010923">
    <property type="entry name" value="T(6)A37_SUA5"/>
</dbReference>
<dbReference type="Pfam" id="PF01300">
    <property type="entry name" value="Sua5_yciO_yrdC"/>
    <property type="match status" value="1"/>
</dbReference>
<dbReference type="Pfam" id="PF03481">
    <property type="entry name" value="Sua5_C"/>
    <property type="match status" value="1"/>
</dbReference>
<dbReference type="PANTHER" id="PTHR17490:SF16">
    <property type="entry name" value="THREONYLCARBAMOYL-AMP SYNTHASE"/>
    <property type="match status" value="1"/>
</dbReference>
<comment type="similarity">
    <text evidence="2 13">Belongs to the SUA5 family.</text>
</comment>
<gene>
    <name evidence="16" type="ORF">A11Q_2177</name>
</gene>
<keyword evidence="8 13" id="KW-0548">Nucleotidyltransferase</keyword>
<feature type="binding site" evidence="14">
    <location>
        <position position="114"/>
    </location>
    <ligand>
        <name>L-threonine</name>
        <dbReference type="ChEBI" id="CHEBI:57926"/>
    </ligand>
</feature>
<evidence type="ECO:0000256" key="5">
    <source>
        <dbReference type="ARBA" id="ARBA00022490"/>
    </source>
</evidence>
<feature type="binding site" evidence="14">
    <location>
        <position position="230"/>
    </location>
    <ligand>
        <name>ATP</name>
        <dbReference type="ChEBI" id="CHEBI:30616"/>
    </ligand>
</feature>
<dbReference type="EMBL" id="CP003537">
    <property type="protein sequence ID" value="AGH96393.1"/>
    <property type="molecule type" value="Genomic_DNA"/>
</dbReference>
<dbReference type="InterPro" id="IPR006070">
    <property type="entry name" value="Sua5-like_dom"/>
</dbReference>